<sequence>MKEILTAILLVTGALLMLLAGLGLFRMPDLFLRLQAAAKASSLGVGLLMGAAALGLGDVSVVARAALGVAFVFVMTPVATLLIAQAAFRAGIPLWEKTHQNDLEEHHPAGGPYEPSLGPDGEDWE</sequence>
<dbReference type="Proteomes" id="UP000009026">
    <property type="component" value="Chromosome"/>
</dbReference>
<organism evidence="3 4">
    <name type="scientific">Pseudomyxococcus hansupus</name>
    <dbReference type="NCBI Taxonomy" id="1297742"/>
    <lineage>
        <taxon>Bacteria</taxon>
        <taxon>Pseudomonadati</taxon>
        <taxon>Myxococcota</taxon>
        <taxon>Myxococcia</taxon>
        <taxon>Myxococcales</taxon>
        <taxon>Cystobacterineae</taxon>
        <taxon>Myxococcaceae</taxon>
        <taxon>Pseudomyxococcus</taxon>
    </lineage>
</organism>
<feature type="transmembrane region" description="Helical" evidence="2">
    <location>
        <begin position="62"/>
        <end position="84"/>
    </location>
</feature>
<feature type="transmembrane region" description="Helical" evidence="2">
    <location>
        <begin position="37"/>
        <end position="56"/>
    </location>
</feature>
<evidence type="ECO:0000256" key="2">
    <source>
        <dbReference type="SAM" id="Phobius"/>
    </source>
</evidence>
<dbReference type="eggNOG" id="COG1320">
    <property type="taxonomic scope" value="Bacteria"/>
</dbReference>
<accession>A0A0H4XDL9</accession>
<dbReference type="PANTHER" id="PTHR34703">
    <property type="entry name" value="ANTIPORTER SUBUNIT MNHG2-RELATED"/>
    <property type="match status" value="1"/>
</dbReference>
<dbReference type="Pfam" id="PF03334">
    <property type="entry name" value="PhaG_MnhG_YufB"/>
    <property type="match status" value="1"/>
</dbReference>
<dbReference type="RefSeq" id="WP_002639528.1">
    <property type="nucleotide sequence ID" value="NZ_CP012109.1"/>
</dbReference>
<keyword evidence="2" id="KW-1133">Transmembrane helix</keyword>
<evidence type="ECO:0000256" key="1">
    <source>
        <dbReference type="SAM" id="MobiDB-lite"/>
    </source>
</evidence>
<dbReference type="KEGG" id="mym:A176_003049"/>
<dbReference type="EMBL" id="CP012109">
    <property type="protein sequence ID" value="AKQ66137.1"/>
    <property type="molecule type" value="Genomic_DNA"/>
</dbReference>
<protein>
    <submittedName>
        <fullName evidence="3">Na(+) H(+) antiporter subunit G</fullName>
    </submittedName>
</protein>
<name>A0A0H4XDL9_9BACT</name>
<feature type="transmembrane region" description="Helical" evidence="2">
    <location>
        <begin position="6"/>
        <end position="25"/>
    </location>
</feature>
<dbReference type="PATRIC" id="fig|1297742.4.peg.3074"/>
<gene>
    <name evidence="3" type="ORF">A176_003049</name>
</gene>
<feature type="region of interest" description="Disordered" evidence="1">
    <location>
        <begin position="101"/>
        <end position="125"/>
    </location>
</feature>
<dbReference type="PANTHER" id="PTHR34703:SF1">
    <property type="entry name" value="ANTIPORTER SUBUNIT MNHG2-RELATED"/>
    <property type="match status" value="1"/>
</dbReference>
<dbReference type="AlphaFoldDB" id="A0A0H4XDL9"/>
<evidence type="ECO:0000313" key="3">
    <source>
        <dbReference type="EMBL" id="AKQ66137.1"/>
    </source>
</evidence>
<proteinExistence type="predicted"/>
<dbReference type="OrthoDB" id="5346950at2"/>
<keyword evidence="2" id="KW-0472">Membrane</keyword>
<keyword evidence="4" id="KW-1185">Reference proteome</keyword>
<dbReference type="InterPro" id="IPR005133">
    <property type="entry name" value="PhaG_MnhG_YufB"/>
</dbReference>
<dbReference type="NCBIfam" id="TIGR01300">
    <property type="entry name" value="CPA3_mnhG_phaG"/>
    <property type="match status" value="1"/>
</dbReference>
<keyword evidence="2" id="KW-0812">Transmembrane</keyword>
<dbReference type="GO" id="GO:0015385">
    <property type="term" value="F:sodium:proton antiporter activity"/>
    <property type="evidence" value="ECO:0007669"/>
    <property type="project" value="TreeGrafter"/>
</dbReference>
<evidence type="ECO:0000313" key="4">
    <source>
        <dbReference type="Proteomes" id="UP000009026"/>
    </source>
</evidence>
<dbReference type="STRING" id="1297742.A176_003049"/>
<reference evidence="3 4" key="1">
    <citation type="journal article" date="2016" name="PLoS ONE">
        <title>Complete Genome Sequence and Comparative Genomics of a Novel Myxobacterium Myxococcus hansupus.</title>
        <authorList>
            <person name="Sharma G."/>
            <person name="Narwani T."/>
            <person name="Subramanian S."/>
        </authorList>
    </citation>
    <scope>NUCLEOTIDE SEQUENCE [LARGE SCALE GENOMIC DNA]</scope>
    <source>
        <strain evidence="4">mixupus</strain>
    </source>
</reference>